<dbReference type="RefSeq" id="WP_109573072.1">
    <property type="nucleotide sequence ID" value="NZ_UHJL01000002.1"/>
</dbReference>
<evidence type="ECO:0008006" key="3">
    <source>
        <dbReference type="Google" id="ProtNLM"/>
    </source>
</evidence>
<sequence>MDRNLDSCLVRQCAPTLAGHKLGNLFCVDVADGVLLCNILARWNQALNPKGVIARVIAERCGRYFIYVYRNSALQNLGCSCEVRNFLKGFGYSCFDAESLLNFFQVRMTRSVCFPHEVGVFLGYPLDDVKDFITYGGKNYKLIGCWKVYNDVPNSMHIFEVYKKCQKILRERFELGETLEQLTVAS</sequence>
<organism evidence="1 2">
    <name type="scientific">Fibrobacter succinogenes</name>
    <name type="common">Bacteroides succinogenes</name>
    <dbReference type="NCBI Taxonomy" id="833"/>
    <lineage>
        <taxon>Bacteria</taxon>
        <taxon>Pseudomonadati</taxon>
        <taxon>Fibrobacterota</taxon>
        <taxon>Fibrobacteria</taxon>
        <taxon>Fibrobacterales</taxon>
        <taxon>Fibrobacteraceae</taxon>
        <taxon>Fibrobacter</taxon>
    </lineage>
</organism>
<dbReference type="Proteomes" id="UP000255423">
    <property type="component" value="Unassembled WGS sequence"/>
</dbReference>
<accession>A0A380S6A9</accession>
<reference evidence="1 2" key="1">
    <citation type="submission" date="2017-08" db="EMBL/GenBank/DDBJ databases">
        <authorList>
            <person name="de Groot N.N."/>
        </authorList>
    </citation>
    <scope>NUCLEOTIDE SEQUENCE [LARGE SCALE GENOMIC DNA]</scope>
    <source>
        <strain evidence="1 2">HM2</strain>
    </source>
</reference>
<gene>
    <name evidence="1" type="ORF">SAMN05661053_1760</name>
</gene>
<name>A0A380S6A9_FIBSU</name>
<dbReference type="Pfam" id="PF12672">
    <property type="entry name" value="DUF3793"/>
    <property type="match status" value="1"/>
</dbReference>
<evidence type="ECO:0000313" key="1">
    <source>
        <dbReference type="EMBL" id="SUQ24360.1"/>
    </source>
</evidence>
<proteinExistence type="predicted"/>
<dbReference type="InterPro" id="IPR024523">
    <property type="entry name" value="DUF3793"/>
</dbReference>
<dbReference type="EMBL" id="UHJL01000002">
    <property type="protein sequence ID" value="SUQ24360.1"/>
    <property type="molecule type" value="Genomic_DNA"/>
</dbReference>
<dbReference type="AlphaFoldDB" id="A0A380S6A9"/>
<evidence type="ECO:0000313" key="2">
    <source>
        <dbReference type="Proteomes" id="UP000255423"/>
    </source>
</evidence>
<protein>
    <recommendedName>
        <fullName evidence="3">DUF3793 family protein</fullName>
    </recommendedName>
</protein>